<feature type="modified residue" description="N6-(pyridoxal phosphate)lysine" evidence="5 6">
    <location>
        <position position="37"/>
    </location>
</feature>
<dbReference type="PANTHER" id="PTHR30511:SF0">
    <property type="entry name" value="ALANINE RACEMASE, CATABOLIC-RELATED"/>
    <property type="match status" value="1"/>
</dbReference>
<dbReference type="InterPro" id="IPR000821">
    <property type="entry name" value="Ala_racemase"/>
</dbReference>
<feature type="active site" description="Proton acceptor; specific for L-alanine" evidence="5">
    <location>
        <position position="265"/>
    </location>
</feature>
<proteinExistence type="inferred from homology"/>
<dbReference type="SUPFAM" id="SSF51419">
    <property type="entry name" value="PLP-binding barrel"/>
    <property type="match status" value="1"/>
</dbReference>
<feature type="binding site" evidence="5 7">
    <location>
        <position position="135"/>
    </location>
    <ligand>
        <name>substrate</name>
    </ligand>
</feature>
<evidence type="ECO:0000256" key="6">
    <source>
        <dbReference type="PIRSR" id="PIRSR600821-50"/>
    </source>
</evidence>
<dbReference type="SUPFAM" id="SSF50621">
    <property type="entry name" value="Alanine racemase C-terminal domain-like"/>
    <property type="match status" value="1"/>
</dbReference>
<evidence type="ECO:0000256" key="1">
    <source>
        <dbReference type="ARBA" id="ARBA00000316"/>
    </source>
</evidence>
<comment type="catalytic activity">
    <reaction evidence="1 5">
        <text>L-alanine = D-alanine</text>
        <dbReference type="Rhea" id="RHEA:20249"/>
        <dbReference type="ChEBI" id="CHEBI:57416"/>
        <dbReference type="ChEBI" id="CHEBI:57972"/>
        <dbReference type="EC" id="5.1.1.1"/>
    </reaction>
</comment>
<dbReference type="Proteomes" id="UP000425411">
    <property type="component" value="Chromosome"/>
</dbReference>
<feature type="domain" description="Alanine racemase C-terminal" evidence="8">
    <location>
        <begin position="244"/>
        <end position="369"/>
    </location>
</feature>
<evidence type="ECO:0000256" key="7">
    <source>
        <dbReference type="PIRSR" id="PIRSR600821-52"/>
    </source>
</evidence>
<dbReference type="AlphaFoldDB" id="A0AAP9KTK7"/>
<dbReference type="FunFam" id="2.40.37.10:FF:000006">
    <property type="entry name" value="Alanine racemase"/>
    <property type="match status" value="1"/>
</dbReference>
<dbReference type="InterPro" id="IPR011079">
    <property type="entry name" value="Ala_racemase_C"/>
</dbReference>
<organism evidence="9 10">
    <name type="scientific">Gemella morbillorum</name>
    <dbReference type="NCBI Taxonomy" id="29391"/>
    <lineage>
        <taxon>Bacteria</taxon>
        <taxon>Bacillati</taxon>
        <taxon>Bacillota</taxon>
        <taxon>Bacilli</taxon>
        <taxon>Bacillales</taxon>
        <taxon>Gemellaceae</taxon>
        <taxon>Gemella</taxon>
    </lineage>
</organism>
<gene>
    <name evidence="9" type="primary">alr</name>
    <name evidence="9" type="ORF">FOC49_06550</name>
</gene>
<keyword evidence="3 5" id="KW-0663">Pyridoxal phosphate</keyword>
<comment type="similarity">
    <text evidence="5">Belongs to the alanine racemase family.</text>
</comment>
<dbReference type="GO" id="GO:0008784">
    <property type="term" value="F:alanine racemase activity"/>
    <property type="evidence" value="ECO:0007669"/>
    <property type="project" value="UniProtKB-UniRule"/>
</dbReference>
<dbReference type="GO" id="GO:0030632">
    <property type="term" value="P:D-alanine biosynthetic process"/>
    <property type="evidence" value="ECO:0007669"/>
    <property type="project" value="UniProtKB-UniRule"/>
</dbReference>
<accession>A0AAP9KTK7</accession>
<dbReference type="Pfam" id="PF00842">
    <property type="entry name" value="Ala_racemase_C"/>
    <property type="match status" value="1"/>
</dbReference>
<evidence type="ECO:0000256" key="4">
    <source>
        <dbReference type="ARBA" id="ARBA00023235"/>
    </source>
</evidence>
<evidence type="ECO:0000313" key="10">
    <source>
        <dbReference type="Proteomes" id="UP000425411"/>
    </source>
</evidence>
<name>A0AAP9KTK7_9BACL</name>
<dbReference type="SMART" id="SM01005">
    <property type="entry name" value="Ala_racemase_C"/>
    <property type="match status" value="1"/>
</dbReference>
<feature type="active site" description="Proton acceptor; specific for D-alanine" evidence="5">
    <location>
        <position position="37"/>
    </location>
</feature>
<dbReference type="InterPro" id="IPR029066">
    <property type="entry name" value="PLP-binding_barrel"/>
</dbReference>
<dbReference type="NCBIfam" id="TIGR00492">
    <property type="entry name" value="alr"/>
    <property type="match status" value="1"/>
</dbReference>
<dbReference type="Gene3D" id="2.40.37.10">
    <property type="entry name" value="Lyase, Ornithine Decarboxylase, Chain A, domain 1"/>
    <property type="match status" value="1"/>
</dbReference>
<comment type="pathway">
    <text evidence="5">Amino-acid biosynthesis; D-alanine biosynthesis; D-alanine from L-alanine: step 1/1.</text>
</comment>
<dbReference type="FunFam" id="3.20.20.10:FF:000002">
    <property type="entry name" value="Alanine racemase"/>
    <property type="match status" value="1"/>
</dbReference>
<evidence type="ECO:0000256" key="2">
    <source>
        <dbReference type="ARBA" id="ARBA00001933"/>
    </source>
</evidence>
<sequence>MINDRPTHLRVNLDAVLNNYRKLDKLNGLKTSLAVVKADSYGLGAKVIADYLYKNGVRHFAVATLEEALELKKYIKESLLLVLGVTNPKNVKYAVENNISLTCPSKEWFEEALKELEKIDGKLKLHIKLETGMNRIGTSEVEELMEIHNLFYSEKVEFEGIFSHYSNADGEDNEYDDYQTANFNSLVKLFKLKPKYIHIENSAGTIKYSDRNDICNLSRIGIALYGCYPSSNIERLNKLSLEPVASLVSKVTHVKKVPKGTKIGYGISYETQEDEYIATIPIGYADGLLRRAQGFKLNVAGEECEIVGRVCMDQLMVRCSENIKVGDDVLVFGEYNNQKISVDDFADYQKTISYEIFCCINRRVPRKYYLNNTEL</sequence>
<protein>
    <recommendedName>
        <fullName evidence="5">Alanine racemase</fullName>
        <ecNumber evidence="5">5.1.1.1</ecNumber>
    </recommendedName>
</protein>
<dbReference type="GO" id="GO:0005829">
    <property type="term" value="C:cytosol"/>
    <property type="evidence" value="ECO:0007669"/>
    <property type="project" value="TreeGrafter"/>
</dbReference>
<evidence type="ECO:0000313" key="9">
    <source>
        <dbReference type="EMBL" id="QGS09565.1"/>
    </source>
</evidence>
<keyword evidence="10" id="KW-1185">Reference proteome</keyword>
<dbReference type="RefSeq" id="WP_004632207.1">
    <property type="nucleotide sequence ID" value="NZ_CALALO010000012.1"/>
</dbReference>
<comment type="function">
    <text evidence="5">Catalyzes the interconversion of L-alanine and D-alanine. May also act on other amino acids.</text>
</comment>
<dbReference type="Pfam" id="PF01168">
    <property type="entry name" value="Ala_racemase_N"/>
    <property type="match status" value="1"/>
</dbReference>
<dbReference type="CDD" id="cd00430">
    <property type="entry name" value="PLPDE_III_AR"/>
    <property type="match status" value="1"/>
</dbReference>
<dbReference type="InterPro" id="IPR001608">
    <property type="entry name" value="Ala_racemase_N"/>
</dbReference>
<feature type="binding site" evidence="5 7">
    <location>
        <position position="312"/>
    </location>
    <ligand>
        <name>substrate</name>
    </ligand>
</feature>
<dbReference type="GO" id="GO:0030170">
    <property type="term" value="F:pyridoxal phosphate binding"/>
    <property type="evidence" value="ECO:0007669"/>
    <property type="project" value="UniProtKB-UniRule"/>
</dbReference>
<keyword evidence="4 5" id="KW-0413">Isomerase</keyword>
<dbReference type="HAMAP" id="MF_01201">
    <property type="entry name" value="Ala_racemase"/>
    <property type="match status" value="1"/>
</dbReference>
<dbReference type="Gene3D" id="3.20.20.10">
    <property type="entry name" value="Alanine racemase"/>
    <property type="match status" value="1"/>
</dbReference>
<evidence type="ECO:0000256" key="5">
    <source>
        <dbReference type="HAMAP-Rule" id="MF_01201"/>
    </source>
</evidence>
<dbReference type="EMBL" id="CP046314">
    <property type="protein sequence ID" value="QGS09565.1"/>
    <property type="molecule type" value="Genomic_DNA"/>
</dbReference>
<evidence type="ECO:0000259" key="8">
    <source>
        <dbReference type="SMART" id="SM01005"/>
    </source>
</evidence>
<dbReference type="PRINTS" id="PR00992">
    <property type="entry name" value="ALARACEMASE"/>
</dbReference>
<dbReference type="PANTHER" id="PTHR30511">
    <property type="entry name" value="ALANINE RACEMASE"/>
    <property type="match status" value="1"/>
</dbReference>
<dbReference type="InterPro" id="IPR009006">
    <property type="entry name" value="Ala_racemase/Decarboxylase_C"/>
</dbReference>
<dbReference type="GO" id="GO:0009252">
    <property type="term" value="P:peptidoglycan biosynthetic process"/>
    <property type="evidence" value="ECO:0007669"/>
    <property type="project" value="TreeGrafter"/>
</dbReference>
<dbReference type="EC" id="5.1.1.1" evidence="5"/>
<reference evidence="9 10" key="1">
    <citation type="submission" date="2019-11" db="EMBL/GenBank/DDBJ databases">
        <title>FDA dAtabase for Regulatory Grade micrObial Sequences (FDA-ARGOS): Supporting development and validation of Infectious Disease Dx tests.</title>
        <authorList>
            <person name="Turner S."/>
            <person name="Byrd R."/>
            <person name="Tallon L."/>
            <person name="Sadzewicz L."/>
            <person name="Vavikolanu K."/>
            <person name="Mehta A."/>
            <person name="Aluvathingal J."/>
            <person name="Nadendla S."/>
            <person name="Myers T."/>
            <person name="Yan Y."/>
            <person name="Sichtig H."/>
        </authorList>
    </citation>
    <scope>NUCLEOTIDE SEQUENCE [LARGE SCALE GENOMIC DNA]</scope>
    <source>
        <strain evidence="9 10">FDAARGOS_741</strain>
    </source>
</reference>
<evidence type="ECO:0000256" key="3">
    <source>
        <dbReference type="ARBA" id="ARBA00022898"/>
    </source>
</evidence>
<comment type="cofactor">
    <cofactor evidence="2 5 6">
        <name>pyridoxal 5'-phosphate</name>
        <dbReference type="ChEBI" id="CHEBI:597326"/>
    </cofactor>
</comment>